<keyword evidence="2" id="KW-1185">Reference proteome</keyword>
<organism evidence="1 2">
    <name type="scientific">Rhodocytophaga rosea</name>
    <dbReference type="NCBI Taxonomy" id="2704465"/>
    <lineage>
        <taxon>Bacteria</taxon>
        <taxon>Pseudomonadati</taxon>
        <taxon>Bacteroidota</taxon>
        <taxon>Cytophagia</taxon>
        <taxon>Cytophagales</taxon>
        <taxon>Rhodocytophagaceae</taxon>
        <taxon>Rhodocytophaga</taxon>
    </lineage>
</organism>
<dbReference type="KEGG" id="rhoz:GXP67_11335"/>
<sequence>MRKLIAILIFFWTNSYGDDLNDKLHRMTDSLKNYGINSIIVHRYSIFGGRFEIPYDQKELQCGARATVAHIFWAKNNQWNCLRLDYCGLFELIEIKPIRFNNIKIDPEIKFNQGSPHFTQYNLTVIYNGSEDNVRLSGFQLTKEKNGTTKTIKTINKIIEELENKGRFKRVN</sequence>
<dbReference type="EMBL" id="CP048222">
    <property type="protein sequence ID" value="QHT67194.1"/>
    <property type="molecule type" value="Genomic_DNA"/>
</dbReference>
<dbReference type="Proteomes" id="UP000480178">
    <property type="component" value="Chromosome"/>
</dbReference>
<name>A0A6C0GHA1_9BACT</name>
<protein>
    <submittedName>
        <fullName evidence="1">Uncharacterized protein</fullName>
    </submittedName>
</protein>
<evidence type="ECO:0000313" key="2">
    <source>
        <dbReference type="Proteomes" id="UP000480178"/>
    </source>
</evidence>
<dbReference type="AlphaFoldDB" id="A0A6C0GHA1"/>
<evidence type="ECO:0000313" key="1">
    <source>
        <dbReference type="EMBL" id="QHT67194.1"/>
    </source>
</evidence>
<accession>A0A6C0GHA1</accession>
<proteinExistence type="predicted"/>
<reference evidence="1 2" key="1">
    <citation type="submission" date="2020-01" db="EMBL/GenBank/DDBJ databases">
        <authorList>
            <person name="Kim M.K."/>
        </authorList>
    </citation>
    <scope>NUCLEOTIDE SEQUENCE [LARGE SCALE GENOMIC DNA]</scope>
    <source>
        <strain evidence="1 2">172606-1</strain>
    </source>
</reference>
<dbReference type="RefSeq" id="WP_162443235.1">
    <property type="nucleotide sequence ID" value="NZ_CP048222.1"/>
</dbReference>
<gene>
    <name evidence="1" type="ORF">GXP67_11335</name>
</gene>